<gene>
    <name evidence="2" type="ORF">DFE_3083</name>
</gene>
<evidence type="ECO:0000313" key="3">
    <source>
        <dbReference type="Proteomes" id="UP000269883"/>
    </source>
</evidence>
<dbReference type="Proteomes" id="UP000269883">
    <property type="component" value="Chromosome"/>
</dbReference>
<dbReference type="PROSITE" id="PS51112">
    <property type="entry name" value="AMMECR1"/>
    <property type="match status" value="1"/>
</dbReference>
<dbReference type="RefSeq" id="WP_126380821.1">
    <property type="nucleotide sequence ID" value="NZ_AP017378.1"/>
</dbReference>
<dbReference type="InterPro" id="IPR027623">
    <property type="entry name" value="AmmeMemoSam_A"/>
</dbReference>
<proteinExistence type="predicted"/>
<keyword evidence="3" id="KW-1185">Reference proteome</keyword>
<dbReference type="Pfam" id="PF01871">
    <property type="entry name" value="AMMECR1"/>
    <property type="match status" value="1"/>
</dbReference>
<dbReference type="PANTHER" id="PTHR13016:SF0">
    <property type="entry name" value="AMME SYNDROME CANDIDATE GENE 1 PROTEIN"/>
    <property type="match status" value="1"/>
</dbReference>
<dbReference type="PANTHER" id="PTHR13016">
    <property type="entry name" value="AMMECR1 HOMOLOG"/>
    <property type="match status" value="1"/>
</dbReference>
<name>A0A2Z6B2R6_9BACT</name>
<organism evidence="2 3">
    <name type="scientific">Desulfovibrio ferrophilus</name>
    <dbReference type="NCBI Taxonomy" id="241368"/>
    <lineage>
        <taxon>Bacteria</taxon>
        <taxon>Pseudomonadati</taxon>
        <taxon>Thermodesulfobacteriota</taxon>
        <taxon>Desulfovibrionia</taxon>
        <taxon>Desulfovibrionales</taxon>
        <taxon>Desulfovibrionaceae</taxon>
        <taxon>Desulfovibrio</taxon>
    </lineage>
</organism>
<evidence type="ECO:0000313" key="2">
    <source>
        <dbReference type="EMBL" id="BBD09809.1"/>
    </source>
</evidence>
<dbReference type="AlphaFoldDB" id="A0A2Z6B2R6"/>
<feature type="domain" description="AMMECR1" evidence="1">
    <location>
        <begin position="12"/>
        <end position="185"/>
    </location>
</feature>
<sequence length="185" mass="20846">MAEQFQFSLTDEEKQALKDLVRLSIASRLFPQQGIASPVAPNDKLKQPFGAFVTLHLDDNLRGCIGHVVGDAPLWDTIWEMAQAAAFQDPRFSPLQEQEFEQLELEISILSPLTQCTDPALVEVGRHGLLINHAGRSGLLLPQVPVEWNWSREQFLAQTCHKAGLPPDTWRDPKASIFWFEAEVF</sequence>
<dbReference type="InterPro" id="IPR002733">
    <property type="entry name" value="AMMECR1_domain"/>
</dbReference>
<protein>
    <submittedName>
        <fullName evidence="2">AMMECR1 domain protein</fullName>
    </submittedName>
</protein>
<dbReference type="Gene3D" id="3.30.700.20">
    <property type="entry name" value="Hypothetical protein ph0010, domain 1"/>
    <property type="match status" value="1"/>
</dbReference>
<dbReference type="InterPro" id="IPR027485">
    <property type="entry name" value="AMMECR1_N"/>
</dbReference>
<dbReference type="KEGG" id="dfl:DFE_3083"/>
<dbReference type="NCBIfam" id="TIGR00296">
    <property type="entry name" value="TIGR00296 family protein"/>
    <property type="match status" value="1"/>
</dbReference>
<dbReference type="EMBL" id="AP017378">
    <property type="protein sequence ID" value="BBD09809.1"/>
    <property type="molecule type" value="Genomic_DNA"/>
</dbReference>
<dbReference type="NCBIfam" id="TIGR04335">
    <property type="entry name" value="AmmeMemoSam_A"/>
    <property type="match status" value="1"/>
</dbReference>
<dbReference type="SUPFAM" id="SSF143447">
    <property type="entry name" value="AMMECR1-like"/>
    <property type="match status" value="1"/>
</dbReference>
<reference evidence="2 3" key="1">
    <citation type="journal article" date="2018" name="Sci. Adv.">
        <title>Multi-heme cytochromes provide a pathway for survival in energy-limited environments.</title>
        <authorList>
            <person name="Deng X."/>
            <person name="Dohmae N."/>
            <person name="Nealson K.H."/>
            <person name="Hashimoto K."/>
            <person name="Okamoto A."/>
        </authorList>
    </citation>
    <scope>NUCLEOTIDE SEQUENCE [LARGE SCALE GENOMIC DNA]</scope>
    <source>
        <strain evidence="2 3">IS5</strain>
    </source>
</reference>
<dbReference type="OrthoDB" id="9782820at2"/>
<evidence type="ECO:0000259" key="1">
    <source>
        <dbReference type="PROSITE" id="PS51112"/>
    </source>
</evidence>
<accession>A0A2Z6B2R6</accession>
<dbReference type="InterPro" id="IPR023473">
    <property type="entry name" value="AMMECR1"/>
</dbReference>
<dbReference type="InterPro" id="IPR036071">
    <property type="entry name" value="AMMECR1_dom_sf"/>
</dbReference>
<dbReference type="Gene3D" id="3.30.1490.150">
    <property type="entry name" value="Hypothetical protein ph0010, domain 2"/>
    <property type="match status" value="1"/>
</dbReference>